<dbReference type="GO" id="GO:0016856">
    <property type="term" value="F:racemase and epimerase activity, acting on hydroxy acids and derivatives"/>
    <property type="evidence" value="ECO:0007669"/>
    <property type="project" value="UniProtKB-UniRule"/>
</dbReference>
<accession>A0A2V3W4T7</accession>
<dbReference type="OrthoDB" id="9797992at2"/>
<comment type="similarity">
    <text evidence="1">Belongs to the UxaE family.</text>
</comment>
<keyword evidence="1" id="KW-0479">Metal-binding</keyword>
<dbReference type="Proteomes" id="UP000247978">
    <property type="component" value="Unassembled WGS sequence"/>
</dbReference>
<gene>
    <name evidence="1" type="primary">uxaE</name>
    <name evidence="2" type="ORF">DFR56_102140</name>
</gene>
<sequence length="494" mass="56375">MEHLNEVIESLSKGKMKTNIKRYERSFTIHDNVHLMMIRVDNEKSIIAAGKGKLFDELSGETIVEKGKNCPLSHENRLVLNKYFDYTVPKAFGTKTATIGLGDRLGLASPGHIQTVEEKGIKPILAQQSIRELTLTNRTMEEMIDAASFAVFQEGYKGGFGADGDHIKEGADIENALSLGCSMITLDCSDHIYNSIEHANDHEIVTEYEKLSDEIQHYYNNNYLDKTFNVDDLSLTFNQITLMKNVLLYHEAIHYTCCIYDEYITKAEREIDFELSIDETETITSPLSHFFVANELKRHNITITSLAPRFCGEFQKGIDYIGDVHQFEVELREHALIAAHFGYKLSIHSGSDKFKVYPIIAKHTKGIYHVKTAGTNWLEAVRVIATVNPNLYRKMHTFALENFSEAQKHYHVTPNMSTVLPLEEVKDNELPNYMNNDAARQLFHITYGLLLVKKDQVGDYLFRNDVFGTLNDREEEYNKALVKHIGKHLELLGL</sequence>
<feature type="binding site" evidence="1">
    <location>
        <position position="316"/>
    </location>
    <ligand>
        <name>a divalent metal cation</name>
        <dbReference type="ChEBI" id="CHEBI:60240"/>
    </ligand>
</feature>
<comment type="caution">
    <text evidence="2">The sequence shown here is derived from an EMBL/GenBank/DDBJ whole genome shotgun (WGS) entry which is preliminary data.</text>
</comment>
<dbReference type="RefSeq" id="WP_110394093.1">
    <property type="nucleotide sequence ID" value="NZ_JBHUHB010000001.1"/>
</dbReference>
<feature type="binding site" evidence="1">
    <location>
        <position position="348"/>
    </location>
    <ligand>
        <name>a divalent metal cation</name>
        <dbReference type="ChEBI" id="CHEBI:60240"/>
    </ligand>
</feature>
<feature type="binding site" evidence="1">
    <location>
        <position position="166"/>
    </location>
    <ligand>
        <name>a divalent metal cation</name>
        <dbReference type="ChEBI" id="CHEBI:60240"/>
    </ligand>
</feature>
<feature type="active site" description="Proton acceptor" evidence="1">
    <location>
        <position position="165"/>
    </location>
</feature>
<dbReference type="GO" id="GO:0046872">
    <property type="term" value="F:metal ion binding"/>
    <property type="evidence" value="ECO:0007669"/>
    <property type="project" value="UniProtKB-UniRule"/>
</dbReference>
<proteinExistence type="inferred from homology"/>
<dbReference type="EMBL" id="QJJQ01000002">
    <property type="protein sequence ID" value="PXW89363.1"/>
    <property type="molecule type" value="Genomic_DNA"/>
</dbReference>
<comment type="function">
    <text evidence="1">Catalyzes the epimerization of D-tagaturonate (D-TagA) to D-fructuronate (D-FruA).</text>
</comment>
<protein>
    <recommendedName>
        <fullName evidence="1">Tagaturonate/fructuronate epimerase</fullName>
        <shortName evidence="1">D-TagA/D-FruA epimerase</shortName>
        <ecNumber evidence="1">5.1.2.7</ecNumber>
    </recommendedName>
</protein>
<keyword evidence="3" id="KW-1185">Reference proteome</keyword>
<feature type="active site" description="Proton donor" evidence="1">
    <location>
        <position position="274"/>
    </location>
</feature>
<comment type="cofactor">
    <cofactor evidence="1">
        <name>a divalent metal cation</name>
        <dbReference type="ChEBI" id="CHEBI:60240"/>
    </cofactor>
</comment>
<dbReference type="HAMAP" id="MF_02243">
    <property type="entry name" value="UxaE"/>
    <property type="match status" value="1"/>
</dbReference>
<reference evidence="2 3" key="1">
    <citation type="submission" date="2018-05" db="EMBL/GenBank/DDBJ databases">
        <title>Genomic Encyclopedia of Type Strains, Phase IV (KMG-IV): sequencing the most valuable type-strain genomes for metagenomic binning, comparative biology and taxonomic classification.</title>
        <authorList>
            <person name="Goeker M."/>
        </authorList>
    </citation>
    <scope>NUCLEOTIDE SEQUENCE [LARGE SCALE GENOMIC DNA]</scope>
    <source>
        <strain evidence="2 3">DSM 28556</strain>
    </source>
</reference>
<evidence type="ECO:0000313" key="2">
    <source>
        <dbReference type="EMBL" id="PXW89363.1"/>
    </source>
</evidence>
<dbReference type="InterPro" id="IPR032586">
    <property type="entry name" value="UxaE"/>
</dbReference>
<organism evidence="2 3">
    <name type="scientific">Pseudogracilibacillus auburnensis</name>
    <dbReference type="NCBI Taxonomy" id="1494959"/>
    <lineage>
        <taxon>Bacteria</taxon>
        <taxon>Bacillati</taxon>
        <taxon>Bacillota</taxon>
        <taxon>Bacilli</taxon>
        <taxon>Bacillales</taxon>
        <taxon>Bacillaceae</taxon>
        <taxon>Pseudogracilibacillus</taxon>
    </lineage>
</organism>
<comment type="catalytic activity">
    <reaction evidence="1">
        <text>keto-D-tagaturonate = keto-D-fructuronate</text>
        <dbReference type="Rhea" id="RHEA:51656"/>
        <dbReference type="ChEBI" id="CHEBI:17886"/>
        <dbReference type="ChEBI" id="CHEBI:59881"/>
        <dbReference type="EC" id="5.1.2.7"/>
    </reaction>
</comment>
<dbReference type="EC" id="5.1.2.7" evidence="1"/>
<dbReference type="Pfam" id="PF16257">
    <property type="entry name" value="UxaE"/>
    <property type="match status" value="1"/>
</dbReference>
<dbReference type="AlphaFoldDB" id="A0A2V3W4T7"/>
<evidence type="ECO:0000313" key="3">
    <source>
        <dbReference type="Proteomes" id="UP000247978"/>
    </source>
</evidence>
<name>A0A2V3W4T7_9BACI</name>
<keyword evidence="1" id="KW-0413">Isomerase</keyword>
<evidence type="ECO:0000256" key="1">
    <source>
        <dbReference type="HAMAP-Rule" id="MF_02243"/>
    </source>
</evidence>